<proteinExistence type="predicted"/>
<organism evidence="1 2">
    <name type="scientific">Eragrostis curvula</name>
    <name type="common">weeping love grass</name>
    <dbReference type="NCBI Taxonomy" id="38414"/>
    <lineage>
        <taxon>Eukaryota</taxon>
        <taxon>Viridiplantae</taxon>
        <taxon>Streptophyta</taxon>
        <taxon>Embryophyta</taxon>
        <taxon>Tracheophyta</taxon>
        <taxon>Spermatophyta</taxon>
        <taxon>Magnoliopsida</taxon>
        <taxon>Liliopsida</taxon>
        <taxon>Poales</taxon>
        <taxon>Poaceae</taxon>
        <taxon>PACMAD clade</taxon>
        <taxon>Chloridoideae</taxon>
        <taxon>Eragrostideae</taxon>
        <taxon>Eragrostidinae</taxon>
        <taxon>Eragrostis</taxon>
    </lineage>
</organism>
<feature type="non-terminal residue" evidence="1">
    <location>
        <position position="91"/>
    </location>
</feature>
<keyword evidence="2" id="KW-1185">Reference proteome</keyword>
<accession>A0A5J9W5V8</accession>
<dbReference type="EMBL" id="RWGY01000005">
    <property type="protein sequence ID" value="TVU43709.1"/>
    <property type="molecule type" value="Genomic_DNA"/>
</dbReference>
<reference evidence="1 2" key="1">
    <citation type="journal article" date="2019" name="Sci. Rep.">
        <title>A high-quality genome of Eragrostis curvula grass provides insights into Poaceae evolution and supports new strategies to enhance forage quality.</title>
        <authorList>
            <person name="Carballo J."/>
            <person name="Santos B.A.C.M."/>
            <person name="Zappacosta D."/>
            <person name="Garbus I."/>
            <person name="Selva J.P."/>
            <person name="Gallo C.A."/>
            <person name="Diaz A."/>
            <person name="Albertini E."/>
            <person name="Caccamo M."/>
            <person name="Echenique V."/>
        </authorList>
    </citation>
    <scope>NUCLEOTIDE SEQUENCE [LARGE SCALE GENOMIC DNA]</scope>
    <source>
        <strain evidence="2">cv. Victoria</strain>
        <tissue evidence="1">Leaf</tissue>
    </source>
</reference>
<comment type="caution">
    <text evidence="1">The sequence shown here is derived from an EMBL/GenBank/DDBJ whole genome shotgun (WGS) entry which is preliminary data.</text>
</comment>
<dbReference type="AlphaFoldDB" id="A0A5J9W5V8"/>
<protein>
    <submittedName>
        <fullName evidence="1">Uncharacterized protein</fullName>
    </submittedName>
</protein>
<dbReference type="Proteomes" id="UP000324897">
    <property type="component" value="Unassembled WGS sequence"/>
</dbReference>
<feature type="non-terminal residue" evidence="1">
    <location>
        <position position="1"/>
    </location>
</feature>
<sequence>EYVIEDSEEIKRGKGRTAWANNGRAHVGALPLQLGWAPQPGEQPDLWGNEAIDFNDRLRGTMDVGDQQQQHMDWWTSALEKRHYRCSAAFT</sequence>
<gene>
    <name evidence="1" type="ORF">EJB05_10197</name>
</gene>
<evidence type="ECO:0000313" key="1">
    <source>
        <dbReference type="EMBL" id="TVU43709.1"/>
    </source>
</evidence>
<name>A0A5J9W5V8_9POAL</name>
<dbReference type="Gramene" id="TVU43709">
    <property type="protein sequence ID" value="TVU43709"/>
    <property type="gene ID" value="EJB05_10197"/>
</dbReference>
<evidence type="ECO:0000313" key="2">
    <source>
        <dbReference type="Proteomes" id="UP000324897"/>
    </source>
</evidence>